<dbReference type="AlphaFoldDB" id="B9S894"/>
<evidence type="ECO:0000313" key="1">
    <source>
        <dbReference type="EMBL" id="EEF40188.1"/>
    </source>
</evidence>
<dbReference type="InParanoid" id="B9S894"/>
<sequence>MDQAMFVATTTEILVRFASLGITQLTNVEDGIIQDKTTLPIQTIMELQILTKQTLLTHQ</sequence>
<proteinExistence type="predicted"/>
<keyword evidence="2" id="KW-1185">Reference proteome</keyword>
<name>B9S894_RICCO</name>
<dbReference type="EMBL" id="EQ973890">
    <property type="protein sequence ID" value="EEF40188.1"/>
    <property type="molecule type" value="Genomic_DNA"/>
</dbReference>
<evidence type="ECO:0000313" key="2">
    <source>
        <dbReference type="Proteomes" id="UP000008311"/>
    </source>
</evidence>
<gene>
    <name evidence="1" type="ORF">RCOM_1732360</name>
</gene>
<reference evidence="2" key="1">
    <citation type="journal article" date="2010" name="Nat. Biotechnol.">
        <title>Draft genome sequence of the oilseed species Ricinus communis.</title>
        <authorList>
            <person name="Chan A.P."/>
            <person name="Crabtree J."/>
            <person name="Zhao Q."/>
            <person name="Lorenzi H."/>
            <person name="Orvis J."/>
            <person name="Puiu D."/>
            <person name="Melake-Berhan A."/>
            <person name="Jones K.M."/>
            <person name="Redman J."/>
            <person name="Chen G."/>
            <person name="Cahoon E.B."/>
            <person name="Gedil M."/>
            <person name="Stanke M."/>
            <person name="Haas B.J."/>
            <person name="Wortman J.R."/>
            <person name="Fraser-Liggett C.M."/>
            <person name="Ravel J."/>
            <person name="Rabinowicz P.D."/>
        </authorList>
    </citation>
    <scope>NUCLEOTIDE SEQUENCE [LARGE SCALE GENOMIC DNA]</scope>
    <source>
        <strain evidence="2">cv. Hale</strain>
    </source>
</reference>
<accession>B9S894</accession>
<protein>
    <submittedName>
        <fullName evidence="1">Uncharacterized protein</fullName>
    </submittedName>
</protein>
<dbReference type="Proteomes" id="UP000008311">
    <property type="component" value="Unassembled WGS sequence"/>
</dbReference>
<organism evidence="1 2">
    <name type="scientific">Ricinus communis</name>
    <name type="common">Castor bean</name>
    <dbReference type="NCBI Taxonomy" id="3988"/>
    <lineage>
        <taxon>Eukaryota</taxon>
        <taxon>Viridiplantae</taxon>
        <taxon>Streptophyta</taxon>
        <taxon>Embryophyta</taxon>
        <taxon>Tracheophyta</taxon>
        <taxon>Spermatophyta</taxon>
        <taxon>Magnoliopsida</taxon>
        <taxon>eudicotyledons</taxon>
        <taxon>Gunneridae</taxon>
        <taxon>Pentapetalae</taxon>
        <taxon>rosids</taxon>
        <taxon>fabids</taxon>
        <taxon>Malpighiales</taxon>
        <taxon>Euphorbiaceae</taxon>
        <taxon>Acalyphoideae</taxon>
        <taxon>Acalypheae</taxon>
        <taxon>Ricinus</taxon>
    </lineage>
</organism>